<name>A0A9W6NNT2_9ACTN</name>
<sequence>MTDPREAEALHELEPWRAAGDSVDWDLAVLASIVTAGTTIAGVHVPAGHDTRSITGGGYHITTRAWPDRDALTRRLDAVDDRHHRAVHIAHADARTVTAHTAVIDACARGVPKLIGRDARDGGPLDAVPVRCWHDLDGHVDGYRYLDEVLPAGPHDEVVTAVIDRADTLLHERDHQPQC</sequence>
<accession>A0A9W6NNT2</accession>
<proteinExistence type="predicted"/>
<dbReference type="RefSeq" id="WP_271189554.1">
    <property type="nucleotide sequence ID" value="NZ_BSFP01000037.1"/>
</dbReference>
<dbReference type="AlphaFoldDB" id="A0A9W6NNT2"/>
<reference evidence="1" key="1">
    <citation type="journal article" date="2014" name="Int. J. Syst. Evol. Microbiol.">
        <title>Complete genome sequence of Corynebacterium casei LMG S-19264T (=DSM 44701T), isolated from a smear-ripened cheese.</title>
        <authorList>
            <consortium name="US DOE Joint Genome Institute (JGI-PGF)"/>
            <person name="Walter F."/>
            <person name="Albersmeier A."/>
            <person name="Kalinowski J."/>
            <person name="Ruckert C."/>
        </authorList>
    </citation>
    <scope>NUCLEOTIDE SEQUENCE</scope>
    <source>
        <strain evidence="1">VKM Ac-1321</strain>
    </source>
</reference>
<protein>
    <submittedName>
        <fullName evidence="1">Uncharacterized protein</fullName>
    </submittedName>
</protein>
<keyword evidence="2" id="KW-1185">Reference proteome</keyword>
<gene>
    <name evidence="1" type="ORF">GCM10017581_054800</name>
</gene>
<comment type="caution">
    <text evidence="1">The sequence shown here is derived from an EMBL/GenBank/DDBJ whole genome shotgun (WGS) entry which is preliminary data.</text>
</comment>
<dbReference type="Proteomes" id="UP001143480">
    <property type="component" value="Unassembled WGS sequence"/>
</dbReference>
<evidence type="ECO:0000313" key="2">
    <source>
        <dbReference type="Proteomes" id="UP001143480"/>
    </source>
</evidence>
<reference evidence="1" key="2">
    <citation type="submission" date="2023-01" db="EMBL/GenBank/DDBJ databases">
        <authorList>
            <person name="Sun Q."/>
            <person name="Evtushenko L."/>
        </authorList>
    </citation>
    <scope>NUCLEOTIDE SEQUENCE</scope>
    <source>
        <strain evidence="1">VKM Ac-1321</strain>
    </source>
</reference>
<evidence type="ECO:0000313" key="1">
    <source>
        <dbReference type="EMBL" id="GLL03734.1"/>
    </source>
</evidence>
<dbReference type="EMBL" id="BSFP01000037">
    <property type="protein sequence ID" value="GLL03734.1"/>
    <property type="molecule type" value="Genomic_DNA"/>
</dbReference>
<organism evidence="1 2">
    <name type="scientific">Dactylosporangium matsuzakiense</name>
    <dbReference type="NCBI Taxonomy" id="53360"/>
    <lineage>
        <taxon>Bacteria</taxon>
        <taxon>Bacillati</taxon>
        <taxon>Actinomycetota</taxon>
        <taxon>Actinomycetes</taxon>
        <taxon>Micromonosporales</taxon>
        <taxon>Micromonosporaceae</taxon>
        <taxon>Dactylosporangium</taxon>
    </lineage>
</organism>